<feature type="transmembrane region" description="Helical" evidence="2">
    <location>
        <begin position="264"/>
        <end position="285"/>
    </location>
</feature>
<protein>
    <submittedName>
        <fullName evidence="3">Uncharacterized protein</fullName>
    </submittedName>
</protein>
<feature type="region of interest" description="Disordered" evidence="1">
    <location>
        <begin position="176"/>
        <end position="219"/>
    </location>
</feature>
<accession>A0AA43QH40</accession>
<keyword evidence="2" id="KW-0472">Membrane</keyword>
<feature type="compositionally biased region" description="Polar residues" evidence="1">
    <location>
        <begin position="8"/>
        <end position="19"/>
    </location>
</feature>
<feature type="region of interest" description="Disordered" evidence="1">
    <location>
        <begin position="1"/>
        <end position="117"/>
    </location>
</feature>
<gene>
    <name evidence="3" type="ORF">OHK93_005669</name>
</gene>
<dbReference type="Proteomes" id="UP001161017">
    <property type="component" value="Unassembled WGS sequence"/>
</dbReference>
<evidence type="ECO:0000313" key="3">
    <source>
        <dbReference type="EMBL" id="MDI1486441.1"/>
    </source>
</evidence>
<dbReference type="EMBL" id="JAPUFD010000003">
    <property type="protein sequence ID" value="MDI1486441.1"/>
    <property type="molecule type" value="Genomic_DNA"/>
</dbReference>
<sequence>MKEKQELNEASISQLNELHQSPHDGTTGPPSLYNLLKEDPIPKGHGIPKRNLTSPLEPVPAVTTSHPPSLTYAPTLPTEESDFPPLQRHDSYEATCDSNSQHSAESSDTSSTESLVSQEARFNGHVATGMGQHLDGRFVTLEEDQQRASTIDLSLTQEESSLKLKDEVIAVLKNGPTSTLDLPNDDDDPPHLTNSTPGLPDRQFPPPLRREPTGVDGASNLVEQENTSASTTEAVQDTDHYRNELASYNLGQEMAVRNARQERIVLVAVFTQLMFYGILLALLMLQTLHPGLLQV</sequence>
<dbReference type="AlphaFoldDB" id="A0AA43QH40"/>
<reference evidence="3" key="1">
    <citation type="journal article" date="2023" name="Genome Biol. Evol.">
        <title>First Whole Genome Sequence and Flow Cytometry Genome Size Data for the Lichen-Forming Fungus Ramalina farinacea (Ascomycota).</title>
        <authorList>
            <person name="Llewellyn T."/>
            <person name="Mian S."/>
            <person name="Hill R."/>
            <person name="Leitch I.J."/>
            <person name="Gaya E."/>
        </authorList>
    </citation>
    <scope>NUCLEOTIDE SEQUENCE</scope>
    <source>
        <strain evidence="3">LIQ254RAFAR</strain>
    </source>
</reference>
<evidence type="ECO:0000313" key="4">
    <source>
        <dbReference type="Proteomes" id="UP001161017"/>
    </source>
</evidence>
<evidence type="ECO:0000256" key="2">
    <source>
        <dbReference type="SAM" id="Phobius"/>
    </source>
</evidence>
<organism evidence="3 4">
    <name type="scientific">Ramalina farinacea</name>
    <dbReference type="NCBI Taxonomy" id="258253"/>
    <lineage>
        <taxon>Eukaryota</taxon>
        <taxon>Fungi</taxon>
        <taxon>Dikarya</taxon>
        <taxon>Ascomycota</taxon>
        <taxon>Pezizomycotina</taxon>
        <taxon>Lecanoromycetes</taxon>
        <taxon>OSLEUM clade</taxon>
        <taxon>Lecanoromycetidae</taxon>
        <taxon>Lecanorales</taxon>
        <taxon>Lecanorineae</taxon>
        <taxon>Ramalinaceae</taxon>
        <taxon>Ramalina</taxon>
    </lineage>
</organism>
<name>A0AA43QH40_9LECA</name>
<keyword evidence="2" id="KW-1133">Transmembrane helix</keyword>
<keyword evidence="4" id="KW-1185">Reference proteome</keyword>
<evidence type="ECO:0000256" key="1">
    <source>
        <dbReference type="SAM" id="MobiDB-lite"/>
    </source>
</evidence>
<comment type="caution">
    <text evidence="3">The sequence shown here is derived from an EMBL/GenBank/DDBJ whole genome shotgun (WGS) entry which is preliminary data.</text>
</comment>
<feature type="compositionally biased region" description="Low complexity" evidence="1">
    <location>
        <begin position="100"/>
        <end position="117"/>
    </location>
</feature>
<keyword evidence="2" id="KW-0812">Transmembrane</keyword>
<proteinExistence type="predicted"/>